<dbReference type="InterPro" id="IPR011009">
    <property type="entry name" value="Kinase-like_dom_sf"/>
</dbReference>
<reference evidence="1 2" key="1">
    <citation type="submission" date="2015-09" db="EMBL/GenBank/DDBJ databases">
        <title>Draft genome of the parasitic nematode Teladorsagia circumcincta isolate WARC Sus (inbred).</title>
        <authorList>
            <person name="Mitreva M."/>
        </authorList>
    </citation>
    <scope>NUCLEOTIDE SEQUENCE [LARGE SCALE GENOMIC DNA]</scope>
    <source>
        <strain evidence="1 2">S</strain>
    </source>
</reference>
<dbReference type="SUPFAM" id="SSF56112">
    <property type="entry name" value="Protein kinase-like (PK-like)"/>
    <property type="match status" value="1"/>
</dbReference>
<evidence type="ECO:0008006" key="3">
    <source>
        <dbReference type="Google" id="ProtNLM"/>
    </source>
</evidence>
<dbReference type="Pfam" id="PF07914">
    <property type="entry name" value="DUF1679"/>
    <property type="match status" value="1"/>
</dbReference>
<dbReference type="InterPro" id="IPR052961">
    <property type="entry name" value="Oxido-Kinase-like_Enzymes"/>
</dbReference>
<proteinExistence type="predicted"/>
<dbReference type="PANTHER" id="PTHR23020">
    <property type="entry name" value="UNCHARACTERIZED NUCLEAR HORMONE RECEPTOR-RELATED"/>
    <property type="match status" value="1"/>
</dbReference>
<dbReference type="EMBL" id="KZ350332">
    <property type="protein sequence ID" value="PIO63991.1"/>
    <property type="molecule type" value="Genomic_DNA"/>
</dbReference>
<name>A0A2G9U148_TELCI</name>
<dbReference type="AlphaFoldDB" id="A0A2G9U148"/>
<dbReference type="Proteomes" id="UP000230423">
    <property type="component" value="Unassembled WGS sequence"/>
</dbReference>
<gene>
    <name evidence="1" type="ORF">TELCIR_14395</name>
</gene>
<accession>A0A2G9U148</accession>
<evidence type="ECO:0000313" key="1">
    <source>
        <dbReference type="EMBL" id="PIO63991.1"/>
    </source>
</evidence>
<dbReference type="PANTHER" id="PTHR23020:SF8">
    <property type="entry name" value="CHK KINASE-LIKE DOMAIN-CONTAINING PROTEIN"/>
    <property type="match status" value="1"/>
</dbReference>
<dbReference type="Gene3D" id="3.90.1200.10">
    <property type="match status" value="1"/>
</dbReference>
<protein>
    <recommendedName>
        <fullName evidence="3">CHK kinase-like domain-containing protein</fullName>
    </recommendedName>
</protein>
<dbReference type="InterPro" id="IPR012877">
    <property type="entry name" value="Dhs-27"/>
</dbReference>
<sequence length="155" mass="17750">MRDVMVHGDLWSANLLWKKTDSGFELGRIVDFQLAHFGCAAEDLTRLLITTLSGHDRRANWDCLLKEFHGYLTTYCGSTEVPYSLDQLKEAYRRFFPFAGVILLPVIDAVAKIGARKIADDEKVAIQETLHEKTQALFEDMLNFAERNRDVRISQ</sequence>
<keyword evidence="2" id="KW-1185">Reference proteome</keyword>
<dbReference type="OrthoDB" id="5813109at2759"/>
<organism evidence="1 2">
    <name type="scientific">Teladorsagia circumcincta</name>
    <name type="common">Brown stomach worm</name>
    <name type="synonym">Ostertagia circumcincta</name>
    <dbReference type="NCBI Taxonomy" id="45464"/>
    <lineage>
        <taxon>Eukaryota</taxon>
        <taxon>Metazoa</taxon>
        <taxon>Ecdysozoa</taxon>
        <taxon>Nematoda</taxon>
        <taxon>Chromadorea</taxon>
        <taxon>Rhabditida</taxon>
        <taxon>Rhabditina</taxon>
        <taxon>Rhabditomorpha</taxon>
        <taxon>Strongyloidea</taxon>
        <taxon>Trichostrongylidae</taxon>
        <taxon>Teladorsagia</taxon>
    </lineage>
</organism>
<evidence type="ECO:0000313" key="2">
    <source>
        <dbReference type="Proteomes" id="UP000230423"/>
    </source>
</evidence>